<protein>
    <submittedName>
        <fullName evidence="1">Uncharacterized protein</fullName>
    </submittedName>
</protein>
<sequence length="188" mass="20410">MDMRWDALFEDLQSQWESLQDRARESEIAERTRIDQQSVTLAGRLRASTGAHVRTLQADGDMVTGVVGFTGADWVCLRSGPQDVILAVGWCRSWEGLHRATAPPPTSVGDRLSLASALRGLSRDRALVTATLAAGQPSTAVRGRIERVGRDFVDLTPVHPGELRPDRRPGGTTTVPMAACLRISSPAR</sequence>
<dbReference type="EMBL" id="BMJI01000005">
    <property type="protein sequence ID" value="GGC87521.1"/>
    <property type="molecule type" value="Genomic_DNA"/>
</dbReference>
<keyword evidence="2" id="KW-1185">Reference proteome</keyword>
<gene>
    <name evidence="1" type="ORF">GCM10011512_13080</name>
</gene>
<evidence type="ECO:0000313" key="1">
    <source>
        <dbReference type="EMBL" id="GGC87521.1"/>
    </source>
</evidence>
<comment type="caution">
    <text evidence="1">The sequence shown here is derived from an EMBL/GenBank/DDBJ whole genome shotgun (WGS) entry which is preliminary data.</text>
</comment>
<name>A0ABQ1NYK6_9MICC</name>
<evidence type="ECO:0000313" key="2">
    <source>
        <dbReference type="Proteomes" id="UP000597761"/>
    </source>
</evidence>
<proteinExistence type="predicted"/>
<dbReference type="Proteomes" id="UP000597761">
    <property type="component" value="Unassembled WGS sequence"/>
</dbReference>
<accession>A0ABQ1NYK6</accession>
<organism evidence="1 2">
    <name type="scientific">Tersicoccus solisilvae</name>
    <dbReference type="NCBI Taxonomy" id="1882339"/>
    <lineage>
        <taxon>Bacteria</taxon>
        <taxon>Bacillati</taxon>
        <taxon>Actinomycetota</taxon>
        <taxon>Actinomycetes</taxon>
        <taxon>Micrococcales</taxon>
        <taxon>Micrococcaceae</taxon>
        <taxon>Tersicoccus</taxon>
    </lineage>
</organism>
<reference evidence="2" key="1">
    <citation type="journal article" date="2019" name="Int. J. Syst. Evol. Microbiol.">
        <title>The Global Catalogue of Microorganisms (GCM) 10K type strain sequencing project: providing services to taxonomists for standard genome sequencing and annotation.</title>
        <authorList>
            <consortium name="The Broad Institute Genomics Platform"/>
            <consortium name="The Broad Institute Genome Sequencing Center for Infectious Disease"/>
            <person name="Wu L."/>
            <person name="Ma J."/>
        </authorList>
    </citation>
    <scope>NUCLEOTIDE SEQUENCE [LARGE SCALE GENOMIC DNA]</scope>
    <source>
        <strain evidence="2">CGMCC 1.15480</strain>
    </source>
</reference>